<keyword evidence="4" id="KW-1185">Reference proteome</keyword>
<feature type="region of interest" description="Disordered" evidence="1">
    <location>
        <begin position="52"/>
        <end position="71"/>
    </location>
</feature>
<dbReference type="EMBL" id="SMAF01000006">
    <property type="protein sequence ID" value="TCS99277.1"/>
    <property type="molecule type" value="Genomic_DNA"/>
</dbReference>
<gene>
    <name evidence="3" type="ORF">EDC25_106115</name>
</gene>
<dbReference type="Proteomes" id="UP000294599">
    <property type="component" value="Unassembled WGS sequence"/>
</dbReference>
<evidence type="ECO:0008006" key="5">
    <source>
        <dbReference type="Google" id="ProtNLM"/>
    </source>
</evidence>
<evidence type="ECO:0000256" key="1">
    <source>
        <dbReference type="SAM" id="MobiDB-lite"/>
    </source>
</evidence>
<accession>A0A4V6NZD6</accession>
<evidence type="ECO:0000313" key="3">
    <source>
        <dbReference type="EMBL" id="TCS99277.1"/>
    </source>
</evidence>
<dbReference type="AlphaFoldDB" id="A0A4V6NZD6"/>
<name>A0A4V6NZD6_9GAMM</name>
<proteinExistence type="predicted"/>
<feature type="chain" id="PRO_5020827937" description="Nucleic acid binding protein" evidence="2">
    <location>
        <begin position="31"/>
        <end position="285"/>
    </location>
</feature>
<keyword evidence="2" id="KW-0732">Signal</keyword>
<protein>
    <recommendedName>
        <fullName evidence="5">Nucleic acid binding protein</fullName>
    </recommendedName>
</protein>
<organism evidence="3 4">
    <name type="scientific">Pseudofulvimonas gallinarii</name>
    <dbReference type="NCBI Taxonomy" id="634155"/>
    <lineage>
        <taxon>Bacteria</taxon>
        <taxon>Pseudomonadati</taxon>
        <taxon>Pseudomonadota</taxon>
        <taxon>Gammaproteobacteria</taxon>
        <taxon>Lysobacterales</taxon>
        <taxon>Rhodanobacteraceae</taxon>
        <taxon>Pseudofulvimonas</taxon>
    </lineage>
</organism>
<evidence type="ECO:0000313" key="4">
    <source>
        <dbReference type="Proteomes" id="UP000294599"/>
    </source>
</evidence>
<reference evidence="3 4" key="1">
    <citation type="submission" date="2019-03" db="EMBL/GenBank/DDBJ databases">
        <title>Genomic Encyclopedia of Type Strains, Phase IV (KMG-IV): sequencing the most valuable type-strain genomes for metagenomic binning, comparative biology and taxonomic classification.</title>
        <authorList>
            <person name="Goeker M."/>
        </authorList>
    </citation>
    <scope>NUCLEOTIDE SEQUENCE [LARGE SCALE GENOMIC DNA]</scope>
    <source>
        <strain evidence="3 4">DSM 21944</strain>
    </source>
</reference>
<feature type="signal peptide" evidence="2">
    <location>
        <begin position="1"/>
        <end position="30"/>
    </location>
</feature>
<comment type="caution">
    <text evidence="3">The sequence shown here is derived from an EMBL/GenBank/DDBJ whole genome shotgun (WGS) entry which is preliminary data.</text>
</comment>
<sequence>MPTSCSRLRLASPALLAPALLLATATSAPARDPSTLAHAPGLTASLAITSRVTGAQTSQESDMSQPSQPRPWEVQELHDHLFGWTGKEVVVAGYPMLFFDNDPLERTVRLHIEPGKSDTQPGLLQGNMAAPDAEPLSRNRVILVRGRITGTVADHVEMEDCQRIGDADGLPPPAPQPLQADSLPATTPVRVDDLQAAMRGLIGQEVTVRGYFNGWTTSQVDSGTIHHIELQDTATHRKGVFVQLRAAPGEDLAVPDRVHLVRGRVDGALGQQVRLVDAEIVASDV</sequence>
<evidence type="ECO:0000256" key="2">
    <source>
        <dbReference type="SAM" id="SignalP"/>
    </source>
</evidence>
<feature type="compositionally biased region" description="Polar residues" evidence="1">
    <location>
        <begin position="52"/>
        <end position="67"/>
    </location>
</feature>